<dbReference type="InterPro" id="IPR037401">
    <property type="entry name" value="SnoaL-like"/>
</dbReference>
<keyword evidence="3" id="KW-1185">Reference proteome</keyword>
<sequence>MAAEKKNFTVEVWADFWKDPLAATGGETVLADDIVGHWPGDPEPVRGLRDYTARIQRLLTEMPTLRLELLSHATSGDAVFLHYVARGTGVDGPFETQGMDRLTLRDGLVVENLIRYDEAVFTRALGRS</sequence>
<proteinExistence type="predicted"/>
<name>A0A1H0BCC4_ALLAB</name>
<dbReference type="EMBL" id="LT629701">
    <property type="protein sequence ID" value="SDN43251.1"/>
    <property type="molecule type" value="Genomic_DNA"/>
</dbReference>
<dbReference type="eggNOG" id="ENOG502ZJAR">
    <property type="taxonomic scope" value="Bacteria"/>
</dbReference>
<dbReference type="STRING" id="211114.SAMN04489726_6592"/>
<dbReference type="InterPro" id="IPR032710">
    <property type="entry name" value="NTF2-like_dom_sf"/>
</dbReference>
<dbReference type="RefSeq" id="WP_043810076.1">
    <property type="nucleotide sequence ID" value="NZ_JOEF01000001.1"/>
</dbReference>
<accession>A0A1H0BCC4</accession>
<dbReference type="Gene3D" id="3.10.450.50">
    <property type="match status" value="1"/>
</dbReference>
<feature type="domain" description="SnoaL-like" evidence="1">
    <location>
        <begin position="28"/>
        <end position="111"/>
    </location>
</feature>
<dbReference type="AlphaFoldDB" id="A0A1H0BCC4"/>
<dbReference type="Proteomes" id="UP000183376">
    <property type="component" value="Chromosome I"/>
</dbReference>
<evidence type="ECO:0000259" key="1">
    <source>
        <dbReference type="Pfam" id="PF12680"/>
    </source>
</evidence>
<dbReference type="SUPFAM" id="SSF54427">
    <property type="entry name" value="NTF2-like"/>
    <property type="match status" value="1"/>
</dbReference>
<evidence type="ECO:0000313" key="2">
    <source>
        <dbReference type="EMBL" id="SDN43251.1"/>
    </source>
</evidence>
<organism evidence="2 3">
    <name type="scientific">Allokutzneria albata</name>
    <name type="common">Kibdelosporangium albatum</name>
    <dbReference type="NCBI Taxonomy" id="211114"/>
    <lineage>
        <taxon>Bacteria</taxon>
        <taxon>Bacillati</taxon>
        <taxon>Actinomycetota</taxon>
        <taxon>Actinomycetes</taxon>
        <taxon>Pseudonocardiales</taxon>
        <taxon>Pseudonocardiaceae</taxon>
        <taxon>Allokutzneria</taxon>
    </lineage>
</organism>
<gene>
    <name evidence="2" type="ORF">SAMN04489726_6592</name>
</gene>
<dbReference type="Pfam" id="PF12680">
    <property type="entry name" value="SnoaL_2"/>
    <property type="match status" value="1"/>
</dbReference>
<protein>
    <submittedName>
        <fullName evidence="2">SnoaL-like domain-containing protein</fullName>
    </submittedName>
</protein>
<dbReference type="OrthoDB" id="3698332at2"/>
<evidence type="ECO:0000313" key="3">
    <source>
        <dbReference type="Proteomes" id="UP000183376"/>
    </source>
</evidence>
<reference evidence="2 3" key="1">
    <citation type="submission" date="2016-10" db="EMBL/GenBank/DDBJ databases">
        <authorList>
            <person name="de Groot N.N."/>
        </authorList>
    </citation>
    <scope>NUCLEOTIDE SEQUENCE [LARGE SCALE GENOMIC DNA]</scope>
    <source>
        <strain evidence="2 3">DSM 44149</strain>
    </source>
</reference>